<dbReference type="EMBL" id="NCKW01007813">
    <property type="protein sequence ID" value="POM69881.1"/>
    <property type="molecule type" value="Genomic_DNA"/>
</dbReference>
<dbReference type="OrthoDB" id="102880at2759"/>
<comment type="caution">
    <text evidence="3">The sequence shown here is derived from an EMBL/GenBank/DDBJ whole genome shotgun (WGS) entry which is preliminary data.</text>
</comment>
<reference evidence="3 4" key="1">
    <citation type="journal article" date="2017" name="Genome Biol. Evol.">
        <title>Phytophthora megakarya and P. palmivora, closely related causal agents of cacao black pod rot, underwent increases in genome sizes and gene numbers by different mechanisms.</title>
        <authorList>
            <person name="Ali S.S."/>
            <person name="Shao J."/>
            <person name="Lary D.J."/>
            <person name="Kronmiller B."/>
            <person name="Shen D."/>
            <person name="Strem M.D."/>
            <person name="Amoako-Attah I."/>
            <person name="Akrofi A.Y."/>
            <person name="Begoude B.A."/>
            <person name="Ten Hoopen G.M."/>
            <person name="Coulibaly K."/>
            <person name="Kebe B.I."/>
            <person name="Melnick R.L."/>
            <person name="Guiltinan M.J."/>
            <person name="Tyler B.M."/>
            <person name="Meinhardt L.W."/>
            <person name="Bailey B.A."/>
        </authorList>
    </citation>
    <scope>NUCLEOTIDE SEQUENCE [LARGE SCALE GENOMIC DNA]</scope>
    <source>
        <strain evidence="4">sbr112.9</strain>
    </source>
</reference>
<keyword evidence="1" id="KW-0175">Coiled coil</keyword>
<keyword evidence="4" id="KW-1185">Reference proteome</keyword>
<evidence type="ECO:0000313" key="3">
    <source>
        <dbReference type="EMBL" id="POM69881.1"/>
    </source>
</evidence>
<dbReference type="Proteomes" id="UP000237271">
    <property type="component" value="Unassembled WGS sequence"/>
</dbReference>
<name>A0A2P4XWF1_9STRA</name>
<evidence type="ECO:0008006" key="5">
    <source>
        <dbReference type="Google" id="ProtNLM"/>
    </source>
</evidence>
<feature type="coiled-coil region" evidence="1">
    <location>
        <begin position="66"/>
        <end position="100"/>
    </location>
</feature>
<accession>A0A2P4XWF1</accession>
<proteinExistence type="predicted"/>
<organism evidence="3 4">
    <name type="scientific">Phytophthora palmivora</name>
    <dbReference type="NCBI Taxonomy" id="4796"/>
    <lineage>
        <taxon>Eukaryota</taxon>
        <taxon>Sar</taxon>
        <taxon>Stramenopiles</taxon>
        <taxon>Oomycota</taxon>
        <taxon>Peronosporomycetes</taxon>
        <taxon>Peronosporales</taxon>
        <taxon>Peronosporaceae</taxon>
        <taxon>Phytophthora</taxon>
    </lineage>
</organism>
<dbReference type="AlphaFoldDB" id="A0A2P4XWF1"/>
<protein>
    <recommendedName>
        <fullName evidence="5">M96 mating-specific protein family</fullName>
    </recommendedName>
</protein>
<evidence type="ECO:0000256" key="2">
    <source>
        <dbReference type="SAM" id="MobiDB-lite"/>
    </source>
</evidence>
<feature type="region of interest" description="Disordered" evidence="2">
    <location>
        <begin position="31"/>
        <end position="63"/>
    </location>
</feature>
<feature type="compositionally biased region" description="Basic residues" evidence="2">
    <location>
        <begin position="37"/>
        <end position="53"/>
    </location>
</feature>
<evidence type="ECO:0000313" key="4">
    <source>
        <dbReference type="Proteomes" id="UP000237271"/>
    </source>
</evidence>
<sequence length="414" mass="47141">MNEVIALNDVQTVLDGIDNAEKSDSVVVSAKAPCSKSRQRSKLKSAKVKKDRRRKEDSVQYTTKLQRRKKEELKYLREEAQQLNAQLEQLQQSRLRHIEMAPPFGSHNGTSSMWRSLAMIESEGRERVEHTHRELKSIMANQVRVHGAICKILGRSNLLEGMDFVFELHPTLNRSLCQVDCNDAILNELTNRLESLRLETGRIFPALGENLSTNCVTKKKCRTHLGQRIETTTTTPMACTVQQAANILWHYHTTTKKSIKNQISFRFVQMWNDNSVARKFMASLPDGRNLINLNGVDIVHKYDEANRVVLVGTTIWFLSTEGLQFENHHWTVISQSPTDPLRTSVVQSCYQLQVKCVDTTSVTPQDFARVEKVVLNSIGGKLRNVLQVQQNVLLENIDTVSTVEQIVDEDIGEY</sequence>
<evidence type="ECO:0000256" key="1">
    <source>
        <dbReference type="SAM" id="Coils"/>
    </source>
</evidence>
<gene>
    <name evidence="3" type="ORF">PHPALM_13783</name>
</gene>